<feature type="compositionally biased region" description="Polar residues" evidence="1">
    <location>
        <begin position="102"/>
        <end position="112"/>
    </location>
</feature>
<organism evidence="2 3">
    <name type="scientific">Triangularia verruculosa</name>
    <dbReference type="NCBI Taxonomy" id="2587418"/>
    <lineage>
        <taxon>Eukaryota</taxon>
        <taxon>Fungi</taxon>
        <taxon>Dikarya</taxon>
        <taxon>Ascomycota</taxon>
        <taxon>Pezizomycotina</taxon>
        <taxon>Sordariomycetes</taxon>
        <taxon>Sordariomycetidae</taxon>
        <taxon>Sordariales</taxon>
        <taxon>Podosporaceae</taxon>
        <taxon>Triangularia</taxon>
    </lineage>
</organism>
<reference evidence="2" key="2">
    <citation type="submission" date="2023-05" db="EMBL/GenBank/DDBJ databases">
        <authorList>
            <consortium name="Lawrence Berkeley National Laboratory"/>
            <person name="Steindorff A."/>
            <person name="Hensen N."/>
            <person name="Bonometti L."/>
            <person name="Westerberg I."/>
            <person name="Brannstrom I.O."/>
            <person name="Guillou S."/>
            <person name="Cros-Aarteil S."/>
            <person name="Calhoun S."/>
            <person name="Haridas S."/>
            <person name="Kuo A."/>
            <person name="Mondo S."/>
            <person name="Pangilinan J."/>
            <person name="Riley R."/>
            <person name="Labutti K."/>
            <person name="Andreopoulos B."/>
            <person name="Lipzen A."/>
            <person name="Chen C."/>
            <person name="Yanf M."/>
            <person name="Daum C."/>
            <person name="Ng V."/>
            <person name="Clum A."/>
            <person name="Ohm R."/>
            <person name="Martin F."/>
            <person name="Silar P."/>
            <person name="Natvig D."/>
            <person name="Lalanne C."/>
            <person name="Gautier V."/>
            <person name="Ament-Velasquez S.L."/>
            <person name="Kruys A."/>
            <person name="Hutchinson M.I."/>
            <person name="Powell A.J."/>
            <person name="Barry K."/>
            <person name="Miller A.N."/>
            <person name="Grigoriev I.V."/>
            <person name="Debuchy R."/>
            <person name="Gladieux P."/>
            <person name="Thoren M.H."/>
            <person name="Johannesson H."/>
        </authorList>
    </citation>
    <scope>NUCLEOTIDE SEQUENCE</scope>
    <source>
        <strain evidence="2">CBS 315.58</strain>
    </source>
</reference>
<gene>
    <name evidence="2" type="ORF">QBC40DRAFT_333395</name>
</gene>
<sequence length="468" mass="51395">MSRFARNSRCPTPTLSSTSFASLIKRLRRSGTVDILISWRASTNNCIVSSISILKTVPKITSTGLKKALAVCCCEAKPNRACAMAGPQTTPSQKRWQHCSAGETTPNPTTTMPKGKMAGSKVMKRQSQTTMARRQKAPASGSASSPYPRQKNLGIFLAARILSDMYSGNLMNFLQVGRQEVAAKSCSESDFTVQSSPVRGNSCAFRTMLNDGASSCASLVESTFDDMGSDIIRFDDSECISIGRTPGNVPNQQQQLQKRVYSGIVLEKQGRNLYSVPADLLAPETEDHDESTRHSNSMEEDIEMAICSPIFAAEEQPPNLSVKAEDKTANVINCLPIASNNLSCPSGLDNQENSVEAVNMPFWGTPRLKKHQRFPFRDHGADYDDDDDMSIISDLSLIPSYSPTDPERQYKIKVTRAVFKRIIKSQARAASKTVRQIKRSCREAMESAFDHSAPTYKPTTCVRVGDAF</sequence>
<dbReference type="Proteomes" id="UP001303160">
    <property type="component" value="Unassembled WGS sequence"/>
</dbReference>
<accession>A0AAN6XBJ8</accession>
<feature type="region of interest" description="Disordered" evidence="1">
    <location>
        <begin position="85"/>
        <end position="147"/>
    </location>
</feature>
<keyword evidence="3" id="KW-1185">Reference proteome</keyword>
<evidence type="ECO:0000313" key="3">
    <source>
        <dbReference type="Proteomes" id="UP001303160"/>
    </source>
</evidence>
<protein>
    <submittedName>
        <fullName evidence="2">Uncharacterized protein</fullName>
    </submittedName>
</protein>
<dbReference type="AlphaFoldDB" id="A0AAN6XBJ8"/>
<reference evidence="2" key="1">
    <citation type="journal article" date="2023" name="Mol. Phylogenet. Evol.">
        <title>Genome-scale phylogeny and comparative genomics of the fungal order Sordariales.</title>
        <authorList>
            <person name="Hensen N."/>
            <person name="Bonometti L."/>
            <person name="Westerberg I."/>
            <person name="Brannstrom I.O."/>
            <person name="Guillou S."/>
            <person name="Cros-Aarteil S."/>
            <person name="Calhoun S."/>
            <person name="Haridas S."/>
            <person name="Kuo A."/>
            <person name="Mondo S."/>
            <person name="Pangilinan J."/>
            <person name="Riley R."/>
            <person name="LaButti K."/>
            <person name="Andreopoulos B."/>
            <person name="Lipzen A."/>
            <person name="Chen C."/>
            <person name="Yan M."/>
            <person name="Daum C."/>
            <person name="Ng V."/>
            <person name="Clum A."/>
            <person name="Steindorff A."/>
            <person name="Ohm R.A."/>
            <person name="Martin F."/>
            <person name="Silar P."/>
            <person name="Natvig D.O."/>
            <person name="Lalanne C."/>
            <person name="Gautier V."/>
            <person name="Ament-Velasquez S.L."/>
            <person name="Kruys A."/>
            <person name="Hutchinson M.I."/>
            <person name="Powell A.J."/>
            <person name="Barry K."/>
            <person name="Miller A.N."/>
            <person name="Grigoriev I.V."/>
            <person name="Debuchy R."/>
            <person name="Gladieux P."/>
            <person name="Hiltunen Thoren M."/>
            <person name="Johannesson H."/>
        </authorList>
    </citation>
    <scope>NUCLEOTIDE SEQUENCE</scope>
    <source>
        <strain evidence="2">CBS 315.58</strain>
    </source>
</reference>
<name>A0AAN6XBJ8_9PEZI</name>
<dbReference type="EMBL" id="MU863962">
    <property type="protein sequence ID" value="KAK4197474.1"/>
    <property type="molecule type" value="Genomic_DNA"/>
</dbReference>
<proteinExistence type="predicted"/>
<comment type="caution">
    <text evidence="2">The sequence shown here is derived from an EMBL/GenBank/DDBJ whole genome shotgun (WGS) entry which is preliminary data.</text>
</comment>
<evidence type="ECO:0000256" key="1">
    <source>
        <dbReference type="SAM" id="MobiDB-lite"/>
    </source>
</evidence>
<feature type="compositionally biased region" description="Low complexity" evidence="1">
    <location>
        <begin position="137"/>
        <end position="147"/>
    </location>
</feature>
<evidence type="ECO:0000313" key="2">
    <source>
        <dbReference type="EMBL" id="KAK4197474.1"/>
    </source>
</evidence>